<dbReference type="Proteomes" id="UP000789901">
    <property type="component" value="Unassembled WGS sequence"/>
</dbReference>
<accession>A0ABN7WLV2</accession>
<keyword evidence="3" id="KW-1185">Reference proteome</keyword>
<protein>
    <submittedName>
        <fullName evidence="2">26381_t:CDS:1</fullName>
    </submittedName>
</protein>
<proteinExistence type="predicted"/>
<comment type="caution">
    <text evidence="2">The sequence shown here is derived from an EMBL/GenBank/DDBJ whole genome shotgun (WGS) entry which is preliminary data.</text>
</comment>
<organism evidence="2 3">
    <name type="scientific">Gigaspora margarita</name>
    <dbReference type="NCBI Taxonomy" id="4874"/>
    <lineage>
        <taxon>Eukaryota</taxon>
        <taxon>Fungi</taxon>
        <taxon>Fungi incertae sedis</taxon>
        <taxon>Mucoromycota</taxon>
        <taxon>Glomeromycotina</taxon>
        <taxon>Glomeromycetes</taxon>
        <taxon>Diversisporales</taxon>
        <taxon>Gigasporaceae</taxon>
        <taxon>Gigaspora</taxon>
    </lineage>
</organism>
<reference evidence="2 3" key="1">
    <citation type="submission" date="2021-06" db="EMBL/GenBank/DDBJ databases">
        <authorList>
            <person name="Kallberg Y."/>
            <person name="Tangrot J."/>
            <person name="Rosling A."/>
        </authorList>
    </citation>
    <scope>NUCLEOTIDE SEQUENCE [LARGE SCALE GENOMIC DNA]</scope>
    <source>
        <strain evidence="2 3">120-4 pot B 10/14</strain>
    </source>
</reference>
<sequence length="63" mass="6799">MSKRSMDGKVSDNALENQTNETTVLKKNRVIGEDLKIKGHINIASGNNNSTGSRGKGKDKLKA</sequence>
<evidence type="ECO:0000256" key="1">
    <source>
        <dbReference type="SAM" id="MobiDB-lite"/>
    </source>
</evidence>
<gene>
    <name evidence="2" type="ORF">GMARGA_LOCUS32546</name>
</gene>
<evidence type="ECO:0000313" key="3">
    <source>
        <dbReference type="Proteomes" id="UP000789901"/>
    </source>
</evidence>
<name>A0ABN7WLV2_GIGMA</name>
<feature type="compositionally biased region" description="Basic and acidic residues" evidence="1">
    <location>
        <begin position="1"/>
        <end position="10"/>
    </location>
</feature>
<feature type="compositionally biased region" description="Polar residues" evidence="1">
    <location>
        <begin position="44"/>
        <end position="53"/>
    </location>
</feature>
<evidence type="ECO:0000313" key="2">
    <source>
        <dbReference type="EMBL" id="CAG8835392.1"/>
    </source>
</evidence>
<feature type="region of interest" description="Disordered" evidence="1">
    <location>
        <begin position="1"/>
        <end position="26"/>
    </location>
</feature>
<dbReference type="EMBL" id="CAJVQB010051372">
    <property type="protein sequence ID" value="CAG8835392.1"/>
    <property type="molecule type" value="Genomic_DNA"/>
</dbReference>
<feature type="compositionally biased region" description="Polar residues" evidence="1">
    <location>
        <begin position="14"/>
        <end position="25"/>
    </location>
</feature>
<feature type="region of interest" description="Disordered" evidence="1">
    <location>
        <begin position="40"/>
        <end position="63"/>
    </location>
</feature>